<protein>
    <submittedName>
        <fullName evidence="2">IS630 family transposase</fullName>
    </submittedName>
</protein>
<dbReference type="Pfam" id="PF13565">
    <property type="entry name" value="HTH_32"/>
    <property type="match status" value="1"/>
</dbReference>
<dbReference type="NCBIfam" id="NF033545">
    <property type="entry name" value="transpos_IS630"/>
    <property type="match status" value="1"/>
</dbReference>
<dbReference type="InterPro" id="IPR047655">
    <property type="entry name" value="Transpos_IS630-like"/>
</dbReference>
<name>A0A928Z5C7_9CYAN</name>
<feature type="domain" description="Tc1-like transposase DDE" evidence="1">
    <location>
        <begin position="187"/>
        <end position="339"/>
    </location>
</feature>
<sequence length="378" mass="43740">MPRKKYIVTLTVDERTELEQLSRTGKTSASAMTHARILLKADTAQPDGSWSDSEISAALDVSVATIERLRQRFVEEGLTACLQRRQTRVYSRLLGGEQEAHLVALACSDPPDGRSCWTLRLLSKRLVELGHVEQISHETVRQTLKKNQLKPWRKDCWIIPPEEDAAFVAQMEEVLELYTSIDNPRYPLVCFDESAKQLIQETRTPQPMKPGQPAREDFEYQRNGTANLFMCFAPLKGWRHVEVTDRRTQLDYADQMKYLVDVAFPDAIKIRLVQDNLNTHVKASLYKAFSPAEARRILNRLEFHYTPKHGSWLNMAEIELSVLFRQCLDRRIPDTDTLKAEINAWETQRNQTANTIDWRFTTQDARIKLKHLYPAIHH</sequence>
<accession>A0A928Z5C7</accession>
<dbReference type="SUPFAM" id="SSF46689">
    <property type="entry name" value="Homeodomain-like"/>
    <property type="match status" value="1"/>
</dbReference>
<proteinExistence type="predicted"/>
<dbReference type="EMBL" id="JADEXQ010000248">
    <property type="protein sequence ID" value="MBE9033541.1"/>
    <property type="molecule type" value="Genomic_DNA"/>
</dbReference>
<reference evidence="2" key="1">
    <citation type="submission" date="2020-10" db="EMBL/GenBank/DDBJ databases">
        <authorList>
            <person name="Castelo-Branco R."/>
            <person name="Eusebio N."/>
            <person name="Adriana R."/>
            <person name="Vieira A."/>
            <person name="Brugerolle De Fraissinette N."/>
            <person name="Rezende De Castro R."/>
            <person name="Schneider M.P."/>
            <person name="Vasconcelos V."/>
            <person name="Leao P.N."/>
        </authorList>
    </citation>
    <scope>NUCLEOTIDE SEQUENCE</scope>
    <source>
        <strain evidence="2">LEGE 11480</strain>
    </source>
</reference>
<dbReference type="Proteomes" id="UP000625316">
    <property type="component" value="Unassembled WGS sequence"/>
</dbReference>
<evidence type="ECO:0000313" key="2">
    <source>
        <dbReference type="EMBL" id="MBE9033541.1"/>
    </source>
</evidence>
<comment type="caution">
    <text evidence="2">The sequence shown here is derived from an EMBL/GenBank/DDBJ whole genome shotgun (WGS) entry which is preliminary data.</text>
</comment>
<dbReference type="InterPro" id="IPR038717">
    <property type="entry name" value="Tc1-like_DDE_dom"/>
</dbReference>
<gene>
    <name evidence="2" type="ORF">IQ266_27825</name>
</gene>
<evidence type="ECO:0000259" key="1">
    <source>
        <dbReference type="Pfam" id="PF13358"/>
    </source>
</evidence>
<dbReference type="AlphaFoldDB" id="A0A928Z5C7"/>
<keyword evidence="3" id="KW-1185">Reference proteome</keyword>
<dbReference type="Pfam" id="PF13358">
    <property type="entry name" value="DDE_3"/>
    <property type="match status" value="1"/>
</dbReference>
<evidence type="ECO:0000313" key="3">
    <source>
        <dbReference type="Proteomes" id="UP000625316"/>
    </source>
</evidence>
<dbReference type="InterPro" id="IPR009057">
    <property type="entry name" value="Homeodomain-like_sf"/>
</dbReference>
<organism evidence="2 3">
    <name type="scientific">Romeriopsis navalis LEGE 11480</name>
    <dbReference type="NCBI Taxonomy" id="2777977"/>
    <lineage>
        <taxon>Bacteria</taxon>
        <taxon>Bacillati</taxon>
        <taxon>Cyanobacteriota</taxon>
        <taxon>Cyanophyceae</taxon>
        <taxon>Leptolyngbyales</taxon>
        <taxon>Leptolyngbyaceae</taxon>
        <taxon>Romeriopsis</taxon>
        <taxon>Romeriopsis navalis</taxon>
    </lineage>
</organism>
<dbReference type="RefSeq" id="WP_264328334.1">
    <property type="nucleotide sequence ID" value="NZ_JADEXQ010000248.1"/>
</dbReference>